<keyword evidence="7" id="KW-0131">Cell cycle</keyword>
<dbReference type="Proteomes" id="UP000095085">
    <property type="component" value="Unassembled WGS sequence"/>
</dbReference>
<accession>A0A1E4RHV3</accession>
<dbReference type="GO" id="GO:0005634">
    <property type="term" value="C:nucleus"/>
    <property type="evidence" value="ECO:0007669"/>
    <property type="project" value="UniProtKB-SubCell"/>
</dbReference>
<dbReference type="AlphaFoldDB" id="A0A1E4RHV3"/>
<comment type="subcellular location">
    <subcellularLocation>
        <location evidence="1">Nucleus</location>
    </subcellularLocation>
</comment>
<dbReference type="InterPro" id="IPR019440">
    <property type="entry name" value="MAU2"/>
</dbReference>
<comment type="similarity">
    <text evidence="2">Belongs to the SCC4/mau-2 family.</text>
</comment>
<reference evidence="9" key="1">
    <citation type="submission" date="2016-05" db="EMBL/GenBank/DDBJ databases">
        <title>Comparative genomics of biotechnologically important yeasts.</title>
        <authorList>
            <consortium name="DOE Joint Genome Institute"/>
            <person name="Riley R."/>
            <person name="Haridas S."/>
            <person name="Wolfe K.H."/>
            <person name="Lopes M.R."/>
            <person name="Hittinger C.T."/>
            <person name="Goker M."/>
            <person name="Salamov A."/>
            <person name="Wisecaver J."/>
            <person name="Long T.M."/>
            <person name="Aerts A.L."/>
            <person name="Barry K."/>
            <person name="Choi C."/>
            <person name="Clum A."/>
            <person name="Coughlan A.Y."/>
            <person name="Deshpande S."/>
            <person name="Douglass A.P."/>
            <person name="Hanson S.J."/>
            <person name="Klenk H.-P."/>
            <person name="Labutti K."/>
            <person name="Lapidus A."/>
            <person name="Lindquist E."/>
            <person name="Lipzen A."/>
            <person name="Meier-Kolthoff J.P."/>
            <person name="Ohm R.A."/>
            <person name="Otillar R.P."/>
            <person name="Pangilinan J."/>
            <person name="Peng Y."/>
            <person name="Rokas A."/>
            <person name="Rosa C.A."/>
            <person name="Scheuner C."/>
            <person name="Sibirny A.A."/>
            <person name="Slot J.C."/>
            <person name="Stielow J.B."/>
            <person name="Sun H."/>
            <person name="Kurtzman C.P."/>
            <person name="Blackwell M."/>
            <person name="Grigoriev I.V."/>
            <person name="Jeffries T.W."/>
        </authorList>
    </citation>
    <scope>NUCLEOTIDE SEQUENCE [LARGE SCALE GENOMIC DNA]</scope>
    <source>
        <strain evidence="9">NRRL Y-1933</strain>
    </source>
</reference>
<keyword evidence="4" id="KW-0498">Mitosis</keyword>
<dbReference type="Pfam" id="PF10345">
    <property type="entry name" value="Cohesin_load"/>
    <property type="match status" value="1"/>
</dbReference>
<evidence type="ECO:0000256" key="6">
    <source>
        <dbReference type="ARBA" id="ARBA00023242"/>
    </source>
</evidence>
<evidence type="ECO:0000313" key="8">
    <source>
        <dbReference type="EMBL" id="ODV66853.1"/>
    </source>
</evidence>
<evidence type="ECO:0000256" key="3">
    <source>
        <dbReference type="ARBA" id="ARBA00022618"/>
    </source>
</evidence>
<dbReference type="OrthoDB" id="5565328at2759"/>
<evidence type="ECO:0008006" key="10">
    <source>
        <dbReference type="Google" id="ProtNLM"/>
    </source>
</evidence>
<keyword evidence="5" id="KW-0159">Chromosome partition</keyword>
<dbReference type="RefSeq" id="XP_020075920.1">
    <property type="nucleotide sequence ID" value="XM_020218706.1"/>
</dbReference>
<evidence type="ECO:0000256" key="5">
    <source>
        <dbReference type="ARBA" id="ARBA00022829"/>
    </source>
</evidence>
<dbReference type="GO" id="GO:0007064">
    <property type="term" value="P:mitotic sister chromatid cohesion"/>
    <property type="evidence" value="ECO:0007669"/>
    <property type="project" value="InterPro"/>
</dbReference>
<evidence type="ECO:0000256" key="7">
    <source>
        <dbReference type="ARBA" id="ARBA00023306"/>
    </source>
</evidence>
<gene>
    <name evidence="8" type="ORF">HYPBUDRAFT_109458</name>
</gene>
<keyword evidence="6" id="KW-0539">Nucleus</keyword>
<evidence type="ECO:0000313" key="9">
    <source>
        <dbReference type="Proteomes" id="UP000095085"/>
    </source>
</evidence>
<dbReference type="EMBL" id="KV454541">
    <property type="protein sequence ID" value="ODV66853.1"/>
    <property type="molecule type" value="Genomic_DNA"/>
</dbReference>
<evidence type="ECO:0000256" key="1">
    <source>
        <dbReference type="ARBA" id="ARBA00004123"/>
    </source>
</evidence>
<keyword evidence="3" id="KW-0132">Cell division</keyword>
<sequence>MELDYHIEIKRLADSNDNIDFTISNLLLTHNYFLGKAHKLVLLSNDITGTKMYFKMIKLSIKALLIIIKQYNQCLNPYLELIVYYKLAKLYLHETENINRADDYINKAISVSSRNSLIGIKFISEFLAGQILVKSNSRLLINYLNDRIQSYKQQNLLEFSHLFTLMKVNNLLVSDCTTGLIVLQTLGRDPALSNLTNIICLLFETNLHLYRGSPHFAKSCLDQIEFKNSSYAPQLVAMHKLLSFQYFIQVNSIQESKRLLKELSDFINDQRQSSWNNWNENGYFKIENSSNGVNVPYQILWLNSDEFVIMVYFLTGLHFLNDMSLNYKKATRIFKACLDIITNQLKELTNIKKSKRNFPIYQLTNKIIRLNYTRFLINYYQVWLKLTNNELDNVTELDEFITNYNNDGFTNEELCYYKLLVPKILHLHAIHCQYVGDIKAAKYYFFKVKLLTSSALNVPITPQNSLITSLQLSLGIGGGTVEPKNEFNELYIFSNLHLLMISSFELNKLSLESQNNNDSISKCHTFITKLYFDLTKAFNNEGKLTSNSFTMNFTNSNHALLLTYQTILAILMNNGFSNMSEKIINDSLNNSLITLLKSTQIPQGMTFIKSLSLFVIYLSSLNVNEREKYFNQFNAHVFQSNDNDQIVKLMILRELRAKNMRSDNLDQVKMNDLEIQVLNEKVRQKFLLANIL</sequence>
<dbReference type="STRING" id="984485.A0A1E4RHV3"/>
<keyword evidence="9" id="KW-1185">Reference proteome</keyword>
<dbReference type="GO" id="GO:0007059">
    <property type="term" value="P:chromosome segregation"/>
    <property type="evidence" value="ECO:0007669"/>
    <property type="project" value="UniProtKB-KW"/>
</dbReference>
<evidence type="ECO:0000256" key="4">
    <source>
        <dbReference type="ARBA" id="ARBA00022776"/>
    </source>
</evidence>
<dbReference type="GeneID" id="30993256"/>
<dbReference type="GO" id="GO:0051301">
    <property type="term" value="P:cell division"/>
    <property type="evidence" value="ECO:0007669"/>
    <property type="project" value="UniProtKB-KW"/>
</dbReference>
<protein>
    <recommendedName>
        <fullName evidence="10">Cohesin loading factor</fullName>
    </recommendedName>
</protein>
<evidence type="ECO:0000256" key="2">
    <source>
        <dbReference type="ARBA" id="ARBA00008585"/>
    </source>
</evidence>
<proteinExistence type="inferred from homology"/>
<name>A0A1E4RHV3_9ASCO</name>
<organism evidence="8 9">
    <name type="scientific">Hyphopichia burtonii NRRL Y-1933</name>
    <dbReference type="NCBI Taxonomy" id="984485"/>
    <lineage>
        <taxon>Eukaryota</taxon>
        <taxon>Fungi</taxon>
        <taxon>Dikarya</taxon>
        <taxon>Ascomycota</taxon>
        <taxon>Saccharomycotina</taxon>
        <taxon>Pichiomycetes</taxon>
        <taxon>Debaryomycetaceae</taxon>
        <taxon>Hyphopichia</taxon>
    </lineage>
</organism>
<dbReference type="PANTHER" id="PTHR21394">
    <property type="entry name" value="MAU2 CHROMATID COHESION FACTOR HOMOLOG"/>
    <property type="match status" value="1"/>
</dbReference>